<gene>
    <name evidence="4" type="ORF">QBC37DRAFT_484129</name>
</gene>
<dbReference type="PANTHER" id="PTHR10039:SF5">
    <property type="entry name" value="NACHT DOMAIN-CONTAINING PROTEIN"/>
    <property type="match status" value="1"/>
</dbReference>
<dbReference type="EMBL" id="MU858135">
    <property type="protein sequence ID" value="KAK4212066.1"/>
    <property type="molecule type" value="Genomic_DNA"/>
</dbReference>
<dbReference type="InterPro" id="IPR027417">
    <property type="entry name" value="P-loop_NTPase"/>
</dbReference>
<dbReference type="PANTHER" id="PTHR10039">
    <property type="entry name" value="AMELOGENIN"/>
    <property type="match status" value="1"/>
</dbReference>
<sequence>MDPISAFGLFCNVLTVVDAAANATRGLRVLYNSTSGLSKFNERIRDQTNRLGEIAKELSSSKDQLELASPQRPLVGKVAQECRLAAEQVNVILNKCRVDAQSPKTLAVLKAWVVSSRKKSEIEHLQAQFEARADELRTAMAAATLADLMNLKETLSSMAVGQADIMDQLSSVTDQLSAQTTTFSDMARSLSLAREAQALIKHGLIIRALEPPTTYSRESEVADRYGRTFEWITCPETDAARLGTHTSFVDWLKDGSGVFHFAGKPGAGKSTLMKFLANDARVKGFLEEWANERDKKIVVSKFFFWRHGSTEQKSVSGLLRGLLHELCYVSPRLTELLFPDMLAEDAMGLRRGSGPPELRITSAQVRAAFDRIRVDPRIGKEFALCFFIDGLDEFDGREMAHWRLATMVREWSSTAENGVDVKLCVSSREDHAIVAAFGNSHHQVRLQKITRSDICSVVTDTLANNEFFDELKRQDRAASGQGLINKILQGADGVFLWVAMLLNLLEDELPGASSMGQLYRIVETTPSRIEDFINDILGRIKKHHQRGAYLLLAMALRMTGFHLGDQGSWFPPQDNAIYHSVVEFEKFWRPHLPVFGLRVALDALLPAQPESSIARYRRVLAEYQTTDYLRTTDAATTLIRDWSKGLLDVVGGDINQISGSLGELFWNNNYTPLHNRGELASPGFYGRTSYRATVAKFMHRSIPDHLMCVMREKAVQYGFNDQDITEGIIIALIAETQAPYNDLDPSQGSNMAYYLQHLLRLLRLRPIEPTSNIFPLLDDLEVARFDAFIRVNGKLCSPQPPPGCQQTLMIGWTDTNPHLEPTMPIGDRTRKFSSHLIWDHTASVLAHASHSGLYEYIQWKFRDNRLAAVERQRLLFAAFTGLTSFYSWFWREFPSAYTKTLQAVISAGASLTGNPSDLNNLWIGREPSLLPDETMADGFADIHIHPLLHPLDLRKEISQQIPGRISSQWLWLDVIPSILDALVRLSCPPSGVWDFLETWLIGLDAPPPDQICCAYQTKTSQQQRLWGLGEPSNRALGCRDYYHRYPAVIYEVTLDIDDDSSSDKIFNGGFELNSGNSHELVHQRDAVDGSSSSRQGGHEQDGVFTNLARCFGDPLESQIRGSRPKSVSLAELVRYHAPPNMGVFLGHLERRSGARVIELNDRPP</sequence>
<feature type="chain" id="PRO_5042846413" description="Nephrocystin 3-like N-terminal domain-containing protein" evidence="2">
    <location>
        <begin position="20"/>
        <end position="1164"/>
    </location>
</feature>
<keyword evidence="1" id="KW-0677">Repeat</keyword>
<dbReference type="SUPFAM" id="SSF52540">
    <property type="entry name" value="P-loop containing nucleoside triphosphate hydrolases"/>
    <property type="match status" value="1"/>
</dbReference>
<evidence type="ECO:0000259" key="3">
    <source>
        <dbReference type="Pfam" id="PF24883"/>
    </source>
</evidence>
<reference evidence="4" key="2">
    <citation type="submission" date="2023-05" db="EMBL/GenBank/DDBJ databases">
        <authorList>
            <consortium name="Lawrence Berkeley National Laboratory"/>
            <person name="Steindorff A."/>
            <person name="Hensen N."/>
            <person name="Bonometti L."/>
            <person name="Westerberg I."/>
            <person name="Brannstrom I.O."/>
            <person name="Guillou S."/>
            <person name="Cros-Aarteil S."/>
            <person name="Calhoun S."/>
            <person name="Haridas S."/>
            <person name="Kuo A."/>
            <person name="Mondo S."/>
            <person name="Pangilinan J."/>
            <person name="Riley R."/>
            <person name="Labutti K."/>
            <person name="Andreopoulos B."/>
            <person name="Lipzen A."/>
            <person name="Chen C."/>
            <person name="Yanf M."/>
            <person name="Daum C."/>
            <person name="Ng V."/>
            <person name="Clum A."/>
            <person name="Ohm R."/>
            <person name="Martin F."/>
            <person name="Silar P."/>
            <person name="Natvig D."/>
            <person name="Lalanne C."/>
            <person name="Gautier V."/>
            <person name="Ament-Velasquez S.L."/>
            <person name="Kruys A."/>
            <person name="Hutchinson M.I."/>
            <person name="Powell A.J."/>
            <person name="Barry K."/>
            <person name="Miller A.N."/>
            <person name="Grigoriev I.V."/>
            <person name="Debuchy R."/>
            <person name="Gladieux P."/>
            <person name="Thoren M.H."/>
            <person name="Johannesson H."/>
        </authorList>
    </citation>
    <scope>NUCLEOTIDE SEQUENCE</scope>
    <source>
        <strain evidence="4">PSN293</strain>
    </source>
</reference>
<proteinExistence type="predicted"/>
<organism evidence="4 5">
    <name type="scientific">Rhypophila decipiens</name>
    <dbReference type="NCBI Taxonomy" id="261697"/>
    <lineage>
        <taxon>Eukaryota</taxon>
        <taxon>Fungi</taxon>
        <taxon>Dikarya</taxon>
        <taxon>Ascomycota</taxon>
        <taxon>Pezizomycotina</taxon>
        <taxon>Sordariomycetes</taxon>
        <taxon>Sordariomycetidae</taxon>
        <taxon>Sordariales</taxon>
        <taxon>Naviculisporaceae</taxon>
        <taxon>Rhypophila</taxon>
    </lineage>
</organism>
<comment type="caution">
    <text evidence="4">The sequence shown here is derived from an EMBL/GenBank/DDBJ whole genome shotgun (WGS) entry which is preliminary data.</text>
</comment>
<evidence type="ECO:0000256" key="2">
    <source>
        <dbReference type="SAM" id="SignalP"/>
    </source>
</evidence>
<reference evidence="4" key="1">
    <citation type="journal article" date="2023" name="Mol. Phylogenet. Evol.">
        <title>Genome-scale phylogeny and comparative genomics of the fungal order Sordariales.</title>
        <authorList>
            <person name="Hensen N."/>
            <person name="Bonometti L."/>
            <person name="Westerberg I."/>
            <person name="Brannstrom I.O."/>
            <person name="Guillou S."/>
            <person name="Cros-Aarteil S."/>
            <person name="Calhoun S."/>
            <person name="Haridas S."/>
            <person name="Kuo A."/>
            <person name="Mondo S."/>
            <person name="Pangilinan J."/>
            <person name="Riley R."/>
            <person name="LaButti K."/>
            <person name="Andreopoulos B."/>
            <person name="Lipzen A."/>
            <person name="Chen C."/>
            <person name="Yan M."/>
            <person name="Daum C."/>
            <person name="Ng V."/>
            <person name="Clum A."/>
            <person name="Steindorff A."/>
            <person name="Ohm R.A."/>
            <person name="Martin F."/>
            <person name="Silar P."/>
            <person name="Natvig D.O."/>
            <person name="Lalanne C."/>
            <person name="Gautier V."/>
            <person name="Ament-Velasquez S.L."/>
            <person name="Kruys A."/>
            <person name="Hutchinson M.I."/>
            <person name="Powell A.J."/>
            <person name="Barry K."/>
            <person name="Miller A.N."/>
            <person name="Grigoriev I.V."/>
            <person name="Debuchy R."/>
            <person name="Gladieux P."/>
            <person name="Hiltunen Thoren M."/>
            <person name="Johannesson H."/>
        </authorList>
    </citation>
    <scope>NUCLEOTIDE SEQUENCE</scope>
    <source>
        <strain evidence="4">PSN293</strain>
    </source>
</reference>
<dbReference type="AlphaFoldDB" id="A0AAN6Y4I3"/>
<keyword evidence="5" id="KW-1185">Reference proteome</keyword>
<name>A0AAN6Y4I3_9PEZI</name>
<keyword evidence="2" id="KW-0732">Signal</keyword>
<dbReference type="Proteomes" id="UP001301769">
    <property type="component" value="Unassembled WGS sequence"/>
</dbReference>
<accession>A0AAN6Y4I3</accession>
<evidence type="ECO:0000313" key="5">
    <source>
        <dbReference type="Proteomes" id="UP001301769"/>
    </source>
</evidence>
<dbReference type="Pfam" id="PF24883">
    <property type="entry name" value="NPHP3_N"/>
    <property type="match status" value="1"/>
</dbReference>
<feature type="signal peptide" evidence="2">
    <location>
        <begin position="1"/>
        <end position="19"/>
    </location>
</feature>
<protein>
    <recommendedName>
        <fullName evidence="3">Nephrocystin 3-like N-terminal domain-containing protein</fullName>
    </recommendedName>
</protein>
<dbReference type="InterPro" id="IPR056884">
    <property type="entry name" value="NPHP3-like_N"/>
</dbReference>
<feature type="domain" description="Nephrocystin 3-like N-terminal" evidence="3">
    <location>
        <begin position="244"/>
        <end position="428"/>
    </location>
</feature>
<evidence type="ECO:0000313" key="4">
    <source>
        <dbReference type="EMBL" id="KAK4212066.1"/>
    </source>
</evidence>
<evidence type="ECO:0000256" key="1">
    <source>
        <dbReference type="ARBA" id="ARBA00022737"/>
    </source>
</evidence>